<dbReference type="GO" id="GO:0008412">
    <property type="term" value="F:4-hydroxybenzoate polyprenyltransferase activity"/>
    <property type="evidence" value="ECO:0007669"/>
    <property type="project" value="UniProtKB-UniRule"/>
</dbReference>
<evidence type="ECO:0000256" key="12">
    <source>
        <dbReference type="HAMAP-Rule" id="MF_01635"/>
    </source>
</evidence>
<evidence type="ECO:0000256" key="11">
    <source>
        <dbReference type="ARBA" id="ARBA00023136"/>
    </source>
</evidence>
<evidence type="ECO:0000256" key="9">
    <source>
        <dbReference type="ARBA" id="ARBA00022842"/>
    </source>
</evidence>
<dbReference type="Gene3D" id="1.20.120.1780">
    <property type="entry name" value="UbiA prenyltransferase"/>
    <property type="match status" value="1"/>
</dbReference>
<keyword evidence="9 12" id="KW-0460">Magnesium</keyword>
<dbReference type="InterPro" id="IPR000537">
    <property type="entry name" value="UbiA_prenyltransferase"/>
</dbReference>
<feature type="transmembrane region" description="Helical" evidence="12">
    <location>
        <begin position="283"/>
        <end position="304"/>
    </location>
</feature>
<accession>A0A139SUW2</accession>
<reference evidence="14 15" key="1">
    <citation type="submission" date="2016-02" db="EMBL/GenBank/DDBJ databases">
        <authorList>
            <person name="Wen L."/>
            <person name="He K."/>
            <person name="Yang H."/>
        </authorList>
    </citation>
    <scope>NUCLEOTIDE SEQUENCE [LARGE SCALE GENOMIC DNA]</scope>
    <source>
        <strain evidence="14 15">CV58</strain>
    </source>
</reference>
<dbReference type="InterPro" id="IPR039653">
    <property type="entry name" value="Prenyltransferase"/>
</dbReference>
<evidence type="ECO:0000313" key="15">
    <source>
        <dbReference type="Proteomes" id="UP000072660"/>
    </source>
</evidence>
<evidence type="ECO:0000256" key="7">
    <source>
        <dbReference type="ARBA" id="ARBA00022688"/>
    </source>
</evidence>
<dbReference type="HAMAP" id="MF_01635">
    <property type="entry name" value="UbiA"/>
    <property type="match status" value="1"/>
</dbReference>
<dbReference type="AlphaFoldDB" id="A0A139SUW2"/>
<evidence type="ECO:0000256" key="13">
    <source>
        <dbReference type="NCBIfam" id="TIGR01474"/>
    </source>
</evidence>
<evidence type="ECO:0000256" key="5">
    <source>
        <dbReference type="ARBA" id="ARBA00022519"/>
    </source>
</evidence>
<keyword evidence="8 12" id="KW-0812">Transmembrane</keyword>
<dbReference type="Gene3D" id="1.10.357.140">
    <property type="entry name" value="UbiA prenyltransferase"/>
    <property type="match status" value="1"/>
</dbReference>
<comment type="function">
    <text evidence="12">Catalyzes the prenylation of para-hydroxybenzoate (PHB) with an all-trans polyprenyl group. Mediates the second step in the final reaction sequence of ubiquinone-8 (UQ-8) biosynthesis, which is the condensation of the polyisoprenoid side chain with PHB, generating the first membrane-bound Q intermediate 3-octaprenyl-4-hydroxybenzoate.</text>
</comment>
<dbReference type="PANTHER" id="PTHR11048">
    <property type="entry name" value="PRENYLTRANSFERASES"/>
    <property type="match status" value="1"/>
</dbReference>
<organism evidence="14 15">
    <name type="scientific">Ventosimonas gracilis</name>
    <dbReference type="NCBI Taxonomy" id="1680762"/>
    <lineage>
        <taxon>Bacteria</taxon>
        <taxon>Pseudomonadati</taxon>
        <taxon>Pseudomonadota</taxon>
        <taxon>Gammaproteobacteria</taxon>
        <taxon>Pseudomonadales</taxon>
        <taxon>Ventosimonadaceae</taxon>
        <taxon>Ventosimonas</taxon>
    </lineage>
</organism>
<name>A0A139SUW2_9GAMM</name>
<proteinExistence type="inferred from homology"/>
<dbReference type="GO" id="GO:0006744">
    <property type="term" value="P:ubiquinone biosynthetic process"/>
    <property type="evidence" value="ECO:0007669"/>
    <property type="project" value="UniProtKB-UniRule"/>
</dbReference>
<protein>
    <recommendedName>
        <fullName evidence="12 13">4-hydroxybenzoate octaprenyltransferase</fullName>
        <ecNumber evidence="12 13">2.5.1.39</ecNumber>
    </recommendedName>
    <alternativeName>
        <fullName evidence="12">4-HB polyprenyltransferase</fullName>
    </alternativeName>
</protein>
<dbReference type="NCBIfam" id="TIGR01474">
    <property type="entry name" value="ubiA_proteo"/>
    <property type="match status" value="1"/>
</dbReference>
<dbReference type="PANTHER" id="PTHR11048:SF28">
    <property type="entry name" value="4-HYDROXYBENZOATE POLYPRENYLTRANSFERASE, MITOCHONDRIAL"/>
    <property type="match status" value="1"/>
</dbReference>
<dbReference type="CDD" id="cd13959">
    <property type="entry name" value="PT_UbiA_COQ2"/>
    <property type="match status" value="1"/>
</dbReference>
<comment type="pathway">
    <text evidence="12">Cofactor biosynthesis; ubiquinone biosynthesis.</text>
</comment>
<comment type="caution">
    <text evidence="14">The sequence shown here is derived from an EMBL/GenBank/DDBJ whole genome shotgun (WGS) entry which is preliminary data.</text>
</comment>
<evidence type="ECO:0000256" key="10">
    <source>
        <dbReference type="ARBA" id="ARBA00022989"/>
    </source>
</evidence>
<keyword evidence="7 12" id="KW-0831">Ubiquinone biosynthesis</keyword>
<dbReference type="EC" id="2.5.1.39" evidence="12 13"/>
<evidence type="ECO:0000256" key="2">
    <source>
        <dbReference type="ARBA" id="ARBA00004141"/>
    </source>
</evidence>
<feature type="transmembrane region" description="Helical" evidence="12">
    <location>
        <begin position="152"/>
        <end position="172"/>
    </location>
</feature>
<keyword evidence="11 12" id="KW-0472">Membrane</keyword>
<evidence type="ECO:0000256" key="6">
    <source>
        <dbReference type="ARBA" id="ARBA00022679"/>
    </source>
</evidence>
<dbReference type="EMBL" id="LSZO01000135">
    <property type="protein sequence ID" value="KXU38396.1"/>
    <property type="molecule type" value="Genomic_DNA"/>
</dbReference>
<dbReference type="InterPro" id="IPR044878">
    <property type="entry name" value="UbiA_sf"/>
</dbReference>
<keyword evidence="4 12" id="KW-1003">Cell membrane</keyword>
<feature type="transmembrane region" description="Helical" evidence="12">
    <location>
        <begin position="225"/>
        <end position="245"/>
    </location>
</feature>
<comment type="subcellular location">
    <subcellularLocation>
        <location evidence="12">Cell inner membrane</location>
        <topology evidence="12">Multi-pass membrane protein</topology>
    </subcellularLocation>
    <subcellularLocation>
        <location evidence="2">Membrane</location>
        <topology evidence="2">Multi-pass membrane protein</topology>
    </subcellularLocation>
</comment>
<comment type="similarity">
    <text evidence="3 12">Belongs to the UbiA prenyltransferase family.</text>
</comment>
<dbReference type="InterPro" id="IPR006370">
    <property type="entry name" value="HB_polyprenyltransferase-like"/>
</dbReference>
<dbReference type="PROSITE" id="PS00943">
    <property type="entry name" value="UBIA"/>
    <property type="match status" value="1"/>
</dbReference>
<dbReference type="UniPathway" id="UPA00232"/>
<evidence type="ECO:0000256" key="3">
    <source>
        <dbReference type="ARBA" id="ARBA00005985"/>
    </source>
</evidence>
<evidence type="ECO:0000256" key="1">
    <source>
        <dbReference type="ARBA" id="ARBA00001946"/>
    </source>
</evidence>
<evidence type="ECO:0000256" key="8">
    <source>
        <dbReference type="ARBA" id="ARBA00022692"/>
    </source>
</evidence>
<feature type="transmembrane region" description="Helical" evidence="12">
    <location>
        <begin position="37"/>
        <end position="57"/>
    </location>
</feature>
<dbReference type="Pfam" id="PF01040">
    <property type="entry name" value="UbiA"/>
    <property type="match status" value="1"/>
</dbReference>
<comment type="cofactor">
    <cofactor evidence="1 12">
        <name>Mg(2+)</name>
        <dbReference type="ChEBI" id="CHEBI:18420"/>
    </cofactor>
</comment>
<gene>
    <name evidence="12 14" type="primary">ubiA</name>
    <name evidence="14" type="ORF">AXE65_01390</name>
</gene>
<comment type="catalytic activity">
    <reaction evidence="12">
        <text>all-trans-octaprenyl diphosphate + 4-hydroxybenzoate = 4-hydroxy-3-(all-trans-octaprenyl)benzoate + diphosphate</text>
        <dbReference type="Rhea" id="RHEA:27782"/>
        <dbReference type="ChEBI" id="CHEBI:1617"/>
        <dbReference type="ChEBI" id="CHEBI:17879"/>
        <dbReference type="ChEBI" id="CHEBI:33019"/>
        <dbReference type="ChEBI" id="CHEBI:57711"/>
        <dbReference type="EC" id="2.5.1.39"/>
    </reaction>
</comment>
<evidence type="ECO:0000256" key="4">
    <source>
        <dbReference type="ARBA" id="ARBA00022475"/>
    </source>
</evidence>
<dbReference type="FunFam" id="1.10.357.140:FF:000002">
    <property type="entry name" value="4-hydroxybenzoate octaprenyltransferase"/>
    <property type="match status" value="1"/>
</dbReference>
<dbReference type="GO" id="GO:0005886">
    <property type="term" value="C:plasma membrane"/>
    <property type="evidence" value="ECO:0007669"/>
    <property type="project" value="UniProtKB-SubCell"/>
</dbReference>
<dbReference type="FunFam" id="1.20.120.1780:FF:000001">
    <property type="entry name" value="4-hydroxybenzoate octaprenyltransferase"/>
    <property type="match status" value="1"/>
</dbReference>
<dbReference type="Proteomes" id="UP000072660">
    <property type="component" value="Unassembled WGS sequence"/>
</dbReference>
<keyword evidence="10 12" id="KW-1133">Transmembrane helix</keyword>
<dbReference type="InterPro" id="IPR030470">
    <property type="entry name" value="UbiA_prenylTrfase_CS"/>
</dbReference>
<feature type="transmembrane region" description="Helical" evidence="12">
    <location>
        <begin position="113"/>
        <end position="146"/>
    </location>
</feature>
<keyword evidence="15" id="KW-1185">Reference proteome</keyword>
<dbReference type="RefSeq" id="WP_068389495.1">
    <property type="nucleotide sequence ID" value="NZ_LSZO01000135.1"/>
</dbReference>
<evidence type="ECO:0000313" key="14">
    <source>
        <dbReference type="EMBL" id="KXU38396.1"/>
    </source>
</evidence>
<dbReference type="OrthoDB" id="9782418at2"/>
<sequence>MLARLLQSAKSLKPALLNLLPARSLDFIQLMRLNKPIGIWLLLWPTLWALWIAGAGRPALSNLLIFTLGTVLMRSAGCVLNDWADRDFDGHVKRTQNRPLATGKITGKEALRLAAGLLAASFLLVLCTNGLTLLWSLGAVAIAALYPLMKRYTFYPQLVLGAAFSWGMPMAFTAETGQMPPPEAWLLFLANLLWTVAYDTYYAMADREDDIKLGLKSTAILFGDLDRPIIALLQGMALLCLVLAGQRFDFGIYFYLGLLVAACCFSYQFYFSRARDAASCFRAFLHNHWAGLAILAGIIVDFLAR</sequence>
<feature type="transmembrane region" description="Helical" evidence="12">
    <location>
        <begin position="184"/>
        <end position="205"/>
    </location>
</feature>
<keyword evidence="5 12" id="KW-0997">Cell inner membrane</keyword>
<feature type="transmembrane region" description="Helical" evidence="12">
    <location>
        <begin position="252"/>
        <end position="271"/>
    </location>
</feature>
<keyword evidence="6 12" id="KW-0808">Transferase</keyword>